<sequence>MKTLIFVFLCLVFTTNTSSIAKISTPNAKSKCWLGHWSVYIYNAMIDPITVHVKSGDDDLGVHTLAFFDNENWSFCENFWGNTLFYAYFNWNGTRTASFDVWKYDFFKYCSGSLVNPQRRCVWLVRHDGFYLGEDLTPFPNGWHKMHDWS</sequence>
<keyword evidence="4 6" id="KW-0964">Secreted</keyword>
<keyword evidence="5 6" id="KW-0732">Signal</keyword>
<dbReference type="InterPro" id="IPR010264">
    <property type="entry name" value="Self-incomp_S1"/>
</dbReference>
<evidence type="ECO:0000256" key="3">
    <source>
        <dbReference type="ARBA" id="ARBA00022471"/>
    </source>
</evidence>
<evidence type="ECO:0000313" key="7">
    <source>
        <dbReference type="EMBL" id="PWA68744.1"/>
    </source>
</evidence>
<dbReference type="PANTHER" id="PTHR31232">
    <property type="match status" value="1"/>
</dbReference>
<comment type="subcellular location">
    <subcellularLocation>
        <location evidence="1 6">Secreted</location>
    </subcellularLocation>
</comment>
<proteinExistence type="inferred from homology"/>
<dbReference type="GO" id="GO:0060320">
    <property type="term" value="P:rejection of self pollen"/>
    <property type="evidence" value="ECO:0007669"/>
    <property type="project" value="UniProtKB-KW"/>
</dbReference>
<evidence type="ECO:0000256" key="1">
    <source>
        <dbReference type="ARBA" id="ARBA00004613"/>
    </source>
</evidence>
<protein>
    <recommendedName>
        <fullName evidence="6">S-protein homolog</fullName>
    </recommendedName>
</protein>
<dbReference type="OrthoDB" id="1938697at2759"/>
<evidence type="ECO:0000313" key="8">
    <source>
        <dbReference type="Proteomes" id="UP000245207"/>
    </source>
</evidence>
<gene>
    <name evidence="7" type="ORF">CTI12_AA307770</name>
</gene>
<keyword evidence="3 6" id="KW-0713">Self-incompatibility</keyword>
<dbReference type="PANTHER" id="PTHR31232:SF172">
    <property type="entry name" value="S-PROTEIN HOMOLOG"/>
    <property type="match status" value="1"/>
</dbReference>
<organism evidence="7 8">
    <name type="scientific">Artemisia annua</name>
    <name type="common">Sweet wormwood</name>
    <dbReference type="NCBI Taxonomy" id="35608"/>
    <lineage>
        <taxon>Eukaryota</taxon>
        <taxon>Viridiplantae</taxon>
        <taxon>Streptophyta</taxon>
        <taxon>Embryophyta</taxon>
        <taxon>Tracheophyta</taxon>
        <taxon>Spermatophyta</taxon>
        <taxon>Magnoliopsida</taxon>
        <taxon>eudicotyledons</taxon>
        <taxon>Gunneridae</taxon>
        <taxon>Pentapetalae</taxon>
        <taxon>asterids</taxon>
        <taxon>campanulids</taxon>
        <taxon>Asterales</taxon>
        <taxon>Asteraceae</taxon>
        <taxon>Asteroideae</taxon>
        <taxon>Anthemideae</taxon>
        <taxon>Artemisiinae</taxon>
        <taxon>Artemisia</taxon>
    </lineage>
</organism>
<name>A0A2U1N5L3_ARTAN</name>
<dbReference type="Proteomes" id="UP000245207">
    <property type="component" value="Unassembled WGS sequence"/>
</dbReference>
<feature type="chain" id="PRO_5025075480" description="S-protein homolog" evidence="6">
    <location>
        <begin position="20"/>
        <end position="150"/>
    </location>
</feature>
<evidence type="ECO:0000256" key="6">
    <source>
        <dbReference type="RuleBase" id="RU367044"/>
    </source>
</evidence>
<keyword evidence="8" id="KW-1185">Reference proteome</keyword>
<dbReference type="EMBL" id="PKPP01003573">
    <property type="protein sequence ID" value="PWA68744.1"/>
    <property type="molecule type" value="Genomic_DNA"/>
</dbReference>
<evidence type="ECO:0000256" key="4">
    <source>
        <dbReference type="ARBA" id="ARBA00022525"/>
    </source>
</evidence>
<dbReference type="GO" id="GO:0005576">
    <property type="term" value="C:extracellular region"/>
    <property type="evidence" value="ECO:0007669"/>
    <property type="project" value="UniProtKB-SubCell"/>
</dbReference>
<comment type="similarity">
    <text evidence="2 6">Belongs to the plant self-incompatibility (S1) protein family.</text>
</comment>
<feature type="signal peptide" evidence="6">
    <location>
        <begin position="1"/>
        <end position="19"/>
    </location>
</feature>
<comment type="caution">
    <text evidence="7">The sequence shown here is derived from an EMBL/GenBank/DDBJ whole genome shotgun (WGS) entry which is preliminary data.</text>
</comment>
<evidence type="ECO:0000256" key="5">
    <source>
        <dbReference type="ARBA" id="ARBA00022729"/>
    </source>
</evidence>
<dbReference type="AlphaFoldDB" id="A0A2U1N5L3"/>
<dbReference type="Pfam" id="PF05938">
    <property type="entry name" value="Self-incomp_S1"/>
    <property type="match status" value="1"/>
</dbReference>
<accession>A0A2U1N5L3</accession>
<evidence type="ECO:0000256" key="2">
    <source>
        <dbReference type="ARBA" id="ARBA00005581"/>
    </source>
</evidence>
<reference evidence="7 8" key="1">
    <citation type="journal article" date="2018" name="Mol. Plant">
        <title>The genome of Artemisia annua provides insight into the evolution of Asteraceae family and artemisinin biosynthesis.</title>
        <authorList>
            <person name="Shen Q."/>
            <person name="Zhang L."/>
            <person name="Liao Z."/>
            <person name="Wang S."/>
            <person name="Yan T."/>
            <person name="Shi P."/>
            <person name="Liu M."/>
            <person name="Fu X."/>
            <person name="Pan Q."/>
            <person name="Wang Y."/>
            <person name="Lv Z."/>
            <person name="Lu X."/>
            <person name="Zhang F."/>
            <person name="Jiang W."/>
            <person name="Ma Y."/>
            <person name="Chen M."/>
            <person name="Hao X."/>
            <person name="Li L."/>
            <person name="Tang Y."/>
            <person name="Lv G."/>
            <person name="Zhou Y."/>
            <person name="Sun X."/>
            <person name="Brodelius P.E."/>
            <person name="Rose J.K.C."/>
            <person name="Tang K."/>
        </authorList>
    </citation>
    <scope>NUCLEOTIDE SEQUENCE [LARGE SCALE GENOMIC DNA]</scope>
    <source>
        <strain evidence="8">cv. Huhao1</strain>
        <tissue evidence="7">Leaf</tissue>
    </source>
</reference>